<keyword evidence="2" id="KW-0418">Kinase</keyword>
<dbReference type="SUPFAM" id="SSF53067">
    <property type="entry name" value="Actin-like ATPase domain"/>
    <property type="match status" value="1"/>
</dbReference>
<dbReference type="Gene3D" id="3.40.367.20">
    <property type="match status" value="1"/>
</dbReference>
<keyword evidence="3" id="KW-0812">Transmembrane</keyword>
<sequence>MSAVFLVGDIGGTNSRFSLFEVNGIEDDVRKHHALYSENFKNEGFDHFAAVVTQFLNEASKVLGRHVKPTSACFAVAGPVTNDRVSFTNRNAWIIDGRELELSLDIPAVVLVNDFQANGYGVLTLKEEEYCVIQEASPNYSAPIACVGAGTGLGECFLTPSAGRYEAWPSEGGHVEFAPLSDLHNELLTFLTKKFNSNRVSVERVVSGKGLENIYEFLREKFPEDINPIHDERILKAAEGARLIGSLVYDDKLCGMAMEIMFELYGSEVGNVALKYLPYGGIYICGGIAPKNIERLKDSNCNFMKSFRNKGRVSPQLARIPVYVVLVEDLGLRGAHLVAYRLWRDGKASMADEVKPGSLDSMLFFASQGTRKTSQWFNYALACSCGAAVASSLLYLLHRFSYSRS</sequence>
<dbReference type="NCBIfam" id="TIGR00749">
    <property type="entry name" value="glk"/>
    <property type="match status" value="1"/>
</dbReference>
<protein>
    <recommendedName>
        <fullName evidence="6">Glucokinase</fullName>
    </recommendedName>
</protein>
<organism evidence="4 5">
    <name type="scientific">Galdieria partita</name>
    <dbReference type="NCBI Taxonomy" id="83374"/>
    <lineage>
        <taxon>Eukaryota</taxon>
        <taxon>Rhodophyta</taxon>
        <taxon>Bangiophyceae</taxon>
        <taxon>Galdieriales</taxon>
        <taxon>Galdieriaceae</taxon>
        <taxon>Galdieria</taxon>
    </lineage>
</organism>
<accession>A0A9C7PQT2</accession>
<gene>
    <name evidence="4" type="ORF">GpartN1_g581.t1</name>
</gene>
<dbReference type="Pfam" id="PF02685">
    <property type="entry name" value="Glucokinase"/>
    <property type="match status" value="1"/>
</dbReference>
<reference evidence="4" key="2">
    <citation type="submission" date="2022-01" db="EMBL/GenBank/DDBJ databases">
        <authorList>
            <person name="Hirooka S."/>
            <person name="Miyagishima S.Y."/>
        </authorList>
    </citation>
    <scope>NUCLEOTIDE SEQUENCE</scope>
    <source>
        <strain evidence="4">NBRC 102759</strain>
    </source>
</reference>
<dbReference type="GO" id="GO:0004340">
    <property type="term" value="F:glucokinase activity"/>
    <property type="evidence" value="ECO:0007669"/>
    <property type="project" value="InterPro"/>
</dbReference>
<dbReference type="GO" id="GO:0005536">
    <property type="term" value="F:D-glucose binding"/>
    <property type="evidence" value="ECO:0007669"/>
    <property type="project" value="InterPro"/>
</dbReference>
<evidence type="ECO:0000313" key="4">
    <source>
        <dbReference type="EMBL" id="GJQ08790.1"/>
    </source>
</evidence>
<evidence type="ECO:0000313" key="5">
    <source>
        <dbReference type="Proteomes" id="UP001061958"/>
    </source>
</evidence>
<dbReference type="GO" id="GO:0005524">
    <property type="term" value="F:ATP binding"/>
    <property type="evidence" value="ECO:0007669"/>
    <property type="project" value="InterPro"/>
</dbReference>
<dbReference type="EMBL" id="BQMJ01000004">
    <property type="protein sequence ID" value="GJQ08790.1"/>
    <property type="molecule type" value="Genomic_DNA"/>
</dbReference>
<dbReference type="PANTHER" id="PTHR47363">
    <property type="entry name" value="GLUCOKINASE"/>
    <property type="match status" value="1"/>
</dbReference>
<dbReference type="InterPro" id="IPR003836">
    <property type="entry name" value="Glucokinase"/>
</dbReference>
<dbReference type="PANTHER" id="PTHR47363:SF1">
    <property type="entry name" value="GLUCOKINASE"/>
    <property type="match status" value="1"/>
</dbReference>
<dbReference type="Gene3D" id="3.30.420.40">
    <property type="match status" value="1"/>
</dbReference>
<keyword evidence="3" id="KW-1133">Transmembrane helix</keyword>
<dbReference type="GO" id="GO:0006096">
    <property type="term" value="P:glycolytic process"/>
    <property type="evidence" value="ECO:0007669"/>
    <property type="project" value="InterPro"/>
</dbReference>
<evidence type="ECO:0000256" key="2">
    <source>
        <dbReference type="ARBA" id="ARBA00022777"/>
    </source>
</evidence>
<dbReference type="CDD" id="cd24008">
    <property type="entry name" value="ASKHA_NBD_GLK"/>
    <property type="match status" value="1"/>
</dbReference>
<dbReference type="OrthoDB" id="10251652at2759"/>
<comment type="caution">
    <text evidence="4">The sequence shown here is derived from an EMBL/GenBank/DDBJ whole genome shotgun (WGS) entry which is preliminary data.</text>
</comment>
<dbReference type="InterPro" id="IPR043129">
    <property type="entry name" value="ATPase_NBD"/>
</dbReference>
<keyword evidence="5" id="KW-1185">Reference proteome</keyword>
<proteinExistence type="predicted"/>
<evidence type="ECO:0008006" key="6">
    <source>
        <dbReference type="Google" id="ProtNLM"/>
    </source>
</evidence>
<reference evidence="4" key="1">
    <citation type="journal article" date="2022" name="Proc. Natl. Acad. Sci. U.S.A.">
        <title>Life cycle and functional genomics of the unicellular red alga Galdieria for elucidating algal and plant evolution and industrial use.</title>
        <authorList>
            <person name="Hirooka S."/>
            <person name="Itabashi T."/>
            <person name="Ichinose T.M."/>
            <person name="Onuma R."/>
            <person name="Fujiwara T."/>
            <person name="Yamashita S."/>
            <person name="Jong L.W."/>
            <person name="Tomita R."/>
            <person name="Iwane A.H."/>
            <person name="Miyagishima S.Y."/>
        </authorList>
    </citation>
    <scope>NUCLEOTIDE SEQUENCE</scope>
    <source>
        <strain evidence="4">NBRC 102759</strain>
    </source>
</reference>
<evidence type="ECO:0000256" key="3">
    <source>
        <dbReference type="SAM" id="Phobius"/>
    </source>
</evidence>
<keyword evidence="1" id="KW-0808">Transferase</keyword>
<name>A0A9C7PQT2_9RHOD</name>
<dbReference type="AlphaFoldDB" id="A0A9C7PQT2"/>
<feature type="transmembrane region" description="Helical" evidence="3">
    <location>
        <begin position="376"/>
        <end position="397"/>
    </location>
</feature>
<evidence type="ECO:0000256" key="1">
    <source>
        <dbReference type="ARBA" id="ARBA00022679"/>
    </source>
</evidence>
<dbReference type="Proteomes" id="UP001061958">
    <property type="component" value="Unassembled WGS sequence"/>
</dbReference>
<keyword evidence="3" id="KW-0472">Membrane</keyword>